<comment type="subcellular location">
    <subcellularLocation>
        <location evidence="1">Membrane</location>
        <topology evidence="1">Multi-pass membrane protein</topology>
    </subcellularLocation>
</comment>
<dbReference type="Proteomes" id="UP000238937">
    <property type="component" value="Unassembled WGS sequence"/>
</dbReference>
<keyword evidence="4 7" id="KW-1133">Transmembrane helix</keyword>
<evidence type="ECO:0000256" key="5">
    <source>
        <dbReference type="ARBA" id="ARBA00023136"/>
    </source>
</evidence>
<proteinExistence type="inferred from homology"/>
<name>A0A2T1GN96_9CYAN</name>
<gene>
    <name evidence="8" type="ORF">C7B77_01285</name>
</gene>
<evidence type="ECO:0000256" key="1">
    <source>
        <dbReference type="ARBA" id="ARBA00004141"/>
    </source>
</evidence>
<dbReference type="InterPro" id="IPR002549">
    <property type="entry name" value="AI-2E-like"/>
</dbReference>
<feature type="transmembrane region" description="Helical" evidence="7">
    <location>
        <begin position="205"/>
        <end position="229"/>
    </location>
</feature>
<dbReference type="PANTHER" id="PTHR21716">
    <property type="entry name" value="TRANSMEMBRANE PROTEIN"/>
    <property type="match status" value="1"/>
</dbReference>
<keyword evidence="9" id="KW-1185">Reference proteome</keyword>
<comment type="caution">
    <text evidence="8">The sequence shown here is derived from an EMBL/GenBank/DDBJ whole genome shotgun (WGS) entry which is preliminary data.</text>
</comment>
<evidence type="ECO:0000256" key="2">
    <source>
        <dbReference type="ARBA" id="ARBA00009773"/>
    </source>
</evidence>
<feature type="transmembrane region" description="Helical" evidence="7">
    <location>
        <begin position="55"/>
        <end position="77"/>
    </location>
</feature>
<evidence type="ECO:0000256" key="7">
    <source>
        <dbReference type="SAM" id="Phobius"/>
    </source>
</evidence>
<feature type="region of interest" description="Disordered" evidence="6">
    <location>
        <begin position="351"/>
        <end position="389"/>
    </location>
</feature>
<dbReference type="AlphaFoldDB" id="A0A2T1GN96"/>
<dbReference type="GO" id="GO:0055085">
    <property type="term" value="P:transmembrane transport"/>
    <property type="evidence" value="ECO:0007669"/>
    <property type="project" value="TreeGrafter"/>
</dbReference>
<evidence type="ECO:0000256" key="3">
    <source>
        <dbReference type="ARBA" id="ARBA00022692"/>
    </source>
</evidence>
<feature type="transmembrane region" description="Helical" evidence="7">
    <location>
        <begin position="311"/>
        <end position="332"/>
    </location>
</feature>
<reference evidence="8 9" key="1">
    <citation type="submission" date="2018-03" db="EMBL/GenBank/DDBJ databases">
        <title>The ancient ancestry and fast evolution of plastids.</title>
        <authorList>
            <person name="Moore K.R."/>
            <person name="Magnabosco C."/>
            <person name="Momper L."/>
            <person name="Gold D.A."/>
            <person name="Bosak T."/>
            <person name="Fournier G.P."/>
        </authorList>
    </citation>
    <scope>NUCLEOTIDE SEQUENCE [LARGE SCALE GENOMIC DNA]</scope>
    <source>
        <strain evidence="8 9">CCALA 037</strain>
    </source>
</reference>
<dbReference type="EMBL" id="PVWO01000008">
    <property type="protein sequence ID" value="PSB59306.1"/>
    <property type="molecule type" value="Genomic_DNA"/>
</dbReference>
<organism evidence="8 9">
    <name type="scientific">Chamaesiphon polymorphus CCALA 037</name>
    <dbReference type="NCBI Taxonomy" id="2107692"/>
    <lineage>
        <taxon>Bacteria</taxon>
        <taxon>Bacillati</taxon>
        <taxon>Cyanobacteriota</taxon>
        <taxon>Cyanophyceae</taxon>
        <taxon>Gomontiellales</taxon>
        <taxon>Chamaesiphonaceae</taxon>
        <taxon>Chamaesiphon</taxon>
    </lineage>
</organism>
<keyword evidence="5 7" id="KW-0472">Membrane</keyword>
<dbReference type="GO" id="GO:0016020">
    <property type="term" value="C:membrane"/>
    <property type="evidence" value="ECO:0007669"/>
    <property type="project" value="UniProtKB-SubCell"/>
</dbReference>
<keyword evidence="3 7" id="KW-0812">Transmembrane</keyword>
<protein>
    <submittedName>
        <fullName evidence="8">AI-2E family transporter</fullName>
    </submittedName>
</protein>
<dbReference type="RefSeq" id="WP_106299550.1">
    <property type="nucleotide sequence ID" value="NZ_PVWO01000008.1"/>
</dbReference>
<feature type="compositionally biased region" description="Basic and acidic residues" evidence="6">
    <location>
        <begin position="376"/>
        <end position="389"/>
    </location>
</feature>
<feature type="transmembrane region" description="Helical" evidence="7">
    <location>
        <begin position="25"/>
        <end position="43"/>
    </location>
</feature>
<feature type="transmembrane region" description="Helical" evidence="7">
    <location>
        <begin position="140"/>
        <end position="164"/>
    </location>
</feature>
<evidence type="ECO:0000313" key="9">
    <source>
        <dbReference type="Proteomes" id="UP000238937"/>
    </source>
</evidence>
<sequence length="389" mass="43203">MLLGQWLGFLALALSLYILWQIRQVLLIVFAAILLATALNKLARKLQHQFKLKRPAGVLIAIGIFIAVLVGFFILIVPPFISQFQELTTTQFPQILKSATQWRTILQSYVPAALVPYLPDPNDLDRQVQPLLRSVAGQSLSLFSSSLAVILNLLFLIVLTLMLLAQPMAYRQAFVVLFPSFYRQRIDGVLSECEVSLGKWFGGALLSMIVVAVFSTLGLVGLGIPLALAQGILAGLLNFIPNVGPTMSVVLPMSIALLDEPWKAVAILIIYLLIQQFESNLLTPYIMAQQVSLLPALTLIAQVFFTTFFGFLGLLLAIPLTVVAKIWINAVLIEDILDRWQAPLSRRSRARDRDKLADSYPDPQLETEIVMTTEESSDRCNSDPNRSDR</sequence>
<evidence type="ECO:0000256" key="6">
    <source>
        <dbReference type="SAM" id="MobiDB-lite"/>
    </source>
</evidence>
<dbReference type="Pfam" id="PF01594">
    <property type="entry name" value="AI-2E_transport"/>
    <property type="match status" value="1"/>
</dbReference>
<dbReference type="PANTHER" id="PTHR21716:SF62">
    <property type="entry name" value="TRANSPORT PROTEIN YDBI-RELATED"/>
    <property type="match status" value="1"/>
</dbReference>
<evidence type="ECO:0000256" key="4">
    <source>
        <dbReference type="ARBA" id="ARBA00022989"/>
    </source>
</evidence>
<evidence type="ECO:0000313" key="8">
    <source>
        <dbReference type="EMBL" id="PSB59306.1"/>
    </source>
</evidence>
<accession>A0A2T1GN96</accession>
<comment type="similarity">
    <text evidence="2">Belongs to the autoinducer-2 exporter (AI-2E) (TC 2.A.86) family.</text>
</comment>
<dbReference type="OrthoDB" id="506451at2"/>